<evidence type="ECO:0000256" key="4">
    <source>
        <dbReference type="ARBA" id="ARBA00022729"/>
    </source>
</evidence>
<dbReference type="InterPro" id="IPR007112">
    <property type="entry name" value="Expansin/allergen_DPBB_dom"/>
</dbReference>
<evidence type="ECO:0000313" key="9">
    <source>
        <dbReference type="EMBL" id="OAE35506.1"/>
    </source>
</evidence>
<evidence type="ECO:0000256" key="3">
    <source>
        <dbReference type="ARBA" id="ARBA00022525"/>
    </source>
</evidence>
<evidence type="ECO:0000259" key="8">
    <source>
        <dbReference type="PROSITE" id="PS50843"/>
    </source>
</evidence>
<dbReference type="PANTHER" id="PTHR31867">
    <property type="entry name" value="EXPANSIN-A15"/>
    <property type="match status" value="1"/>
</dbReference>
<protein>
    <recommendedName>
        <fullName evidence="6">Expansin</fullName>
    </recommendedName>
</protein>
<keyword evidence="4" id="KW-0732">Signal</keyword>
<dbReference type="InterPro" id="IPR036908">
    <property type="entry name" value="RlpA-like_sf"/>
</dbReference>
<dbReference type="PRINTS" id="PR01225">
    <property type="entry name" value="EXPANSNFAMLY"/>
</dbReference>
<keyword evidence="6" id="KW-0961">Cell wall biogenesis/degradation</keyword>
<accession>A0A176WT76</accession>
<dbReference type="GO" id="GO:0005576">
    <property type="term" value="C:extracellular region"/>
    <property type="evidence" value="ECO:0007669"/>
    <property type="project" value="InterPro"/>
</dbReference>
<dbReference type="Gene3D" id="2.60.40.760">
    <property type="entry name" value="Expansin, cellulose-binding-like domain"/>
    <property type="match status" value="1"/>
</dbReference>
<name>A0A176WT76_MARPO</name>
<evidence type="ECO:0000256" key="6">
    <source>
        <dbReference type="RuleBase" id="RU365023"/>
    </source>
</evidence>
<dbReference type="GO" id="GO:0009664">
    <property type="term" value="P:plant-type cell wall organization"/>
    <property type="evidence" value="ECO:0007669"/>
    <property type="project" value="InterPro"/>
</dbReference>
<dbReference type="AlphaFoldDB" id="A0A176WT76"/>
<organism evidence="9 10">
    <name type="scientific">Marchantia polymorpha subsp. ruderalis</name>
    <dbReference type="NCBI Taxonomy" id="1480154"/>
    <lineage>
        <taxon>Eukaryota</taxon>
        <taxon>Viridiplantae</taxon>
        <taxon>Streptophyta</taxon>
        <taxon>Embryophyta</taxon>
        <taxon>Marchantiophyta</taxon>
        <taxon>Marchantiopsida</taxon>
        <taxon>Marchantiidae</taxon>
        <taxon>Marchantiales</taxon>
        <taxon>Marchantiaceae</taxon>
        <taxon>Marchantia</taxon>
    </lineage>
</organism>
<keyword evidence="10" id="KW-1185">Reference proteome</keyword>
<keyword evidence="3 6" id="KW-0964">Secreted</keyword>
<dbReference type="SMART" id="SM00837">
    <property type="entry name" value="DPBB_1"/>
    <property type="match status" value="1"/>
</dbReference>
<dbReference type="SUPFAM" id="SSF50685">
    <property type="entry name" value="Barwin-like endoglucanases"/>
    <property type="match status" value="1"/>
</dbReference>
<dbReference type="InterPro" id="IPR007118">
    <property type="entry name" value="Expan_Lol_pI"/>
</dbReference>
<dbReference type="Gene3D" id="2.40.40.10">
    <property type="entry name" value="RlpA-like domain"/>
    <property type="match status" value="1"/>
</dbReference>
<dbReference type="InterPro" id="IPR036749">
    <property type="entry name" value="Expansin_CBD_sf"/>
</dbReference>
<reference evidence="9" key="1">
    <citation type="submission" date="2016-03" db="EMBL/GenBank/DDBJ databases">
        <title>Mechanisms controlling the formation of the plant cell surface in tip-growing cells are functionally conserved among land plants.</title>
        <authorList>
            <person name="Honkanen S."/>
            <person name="Jones V.A."/>
            <person name="Morieri G."/>
            <person name="Champion C."/>
            <person name="Hetherington A.J."/>
            <person name="Kelly S."/>
            <person name="Saint-Marcoux D."/>
            <person name="Proust H."/>
            <person name="Prescott H."/>
            <person name="Dolan L."/>
        </authorList>
    </citation>
    <scope>NUCLEOTIDE SEQUENCE [LARGE SCALE GENOMIC DNA]</scope>
    <source>
        <tissue evidence="9">Whole gametophyte</tissue>
    </source>
</reference>
<dbReference type="InterPro" id="IPR009009">
    <property type="entry name" value="RlpA-like_DPBB"/>
</dbReference>
<sequence length="392" mass="42714">MVLNNGSAQFLAFSAFKNILTPSCNWKDVLQLAYDPISFNNFGLSCRLRGTCIAETYLVSTESIPGAVTSPKDGELWKTDEQENISVCLLLPMGVGVWPASGDMSTDGILIKVAAHQVASFRQMTMSPKMALLSVLVTTLMLMCIQPSRVNAQGALYNATTWTNATATFYGGDDGAGTMGGACGYGNMFTRGYGLETAALSTVLFNNGLTCGACFMLKCRLNESRWCYSNVSSITISATNFCPPNLNRTTDGWCNLPRSHFDLSVKMFTTLARAVGGIIPVLYKRVPCVKTGGVRFTLNGNPWFNLVLISNVGGQGNVVAAQMKGSKTAWFNMRQNWGQNWELGQKLINQTLSFRLTLGLGQTLTFNNLTTPDWKFGQTWEADTNFPASISR</sequence>
<evidence type="ECO:0000313" key="10">
    <source>
        <dbReference type="Proteomes" id="UP000077202"/>
    </source>
</evidence>
<keyword evidence="5" id="KW-0472">Membrane</keyword>
<comment type="similarity">
    <text evidence="1 6">Belongs to the expansin family. Expansin A subfamily.</text>
</comment>
<gene>
    <name evidence="9" type="ORF">AXG93_2189s1400</name>
</gene>
<feature type="domain" description="Expansin-like EG45" evidence="7">
    <location>
        <begin position="180"/>
        <end position="293"/>
    </location>
</feature>
<dbReference type="CDD" id="cd22274">
    <property type="entry name" value="DPBB_EXPA_N"/>
    <property type="match status" value="1"/>
</dbReference>
<comment type="subcellular location">
    <subcellularLocation>
        <location evidence="6">Secreted</location>
        <location evidence="6">Cell wall</location>
    </subcellularLocation>
    <subcellularLocation>
        <location evidence="6">Membrane</location>
        <topology evidence="6">Peripheral membrane protein</topology>
    </subcellularLocation>
</comment>
<proteinExistence type="inferred from homology"/>
<comment type="caution">
    <text evidence="9">The sequence shown here is derived from an EMBL/GenBank/DDBJ whole genome shotgun (WGS) entry which is preliminary data.</text>
</comment>
<dbReference type="InterPro" id="IPR007117">
    <property type="entry name" value="Expansin_CBD"/>
</dbReference>
<dbReference type="PROSITE" id="PS50843">
    <property type="entry name" value="EXPANSIN_CBD"/>
    <property type="match status" value="1"/>
</dbReference>
<dbReference type="Pfam" id="PF01357">
    <property type="entry name" value="Expansin_C"/>
    <property type="match status" value="1"/>
</dbReference>
<evidence type="ECO:0000256" key="5">
    <source>
        <dbReference type="ARBA" id="ARBA00023136"/>
    </source>
</evidence>
<dbReference type="PROSITE" id="PS50842">
    <property type="entry name" value="EXPANSIN_EG45"/>
    <property type="match status" value="1"/>
</dbReference>
<comment type="function">
    <text evidence="6">Causes loosening and extension of plant cell walls by disrupting non-covalent bonding between cellulose microfibrils and matrix glucans. No enzymatic activity has been found.</text>
</comment>
<dbReference type="InterPro" id="IPR002963">
    <property type="entry name" value="Expansin"/>
</dbReference>
<dbReference type="SUPFAM" id="SSF49590">
    <property type="entry name" value="PHL pollen allergen"/>
    <property type="match status" value="1"/>
</dbReference>
<evidence type="ECO:0000256" key="2">
    <source>
        <dbReference type="ARBA" id="ARBA00022512"/>
    </source>
</evidence>
<feature type="domain" description="Expansin-like CBD" evidence="8">
    <location>
        <begin position="303"/>
        <end position="382"/>
    </location>
</feature>
<dbReference type="EMBL" id="LVLJ01000170">
    <property type="protein sequence ID" value="OAE35506.1"/>
    <property type="molecule type" value="Genomic_DNA"/>
</dbReference>
<dbReference type="Pfam" id="PF03330">
    <property type="entry name" value="DPBB_1"/>
    <property type="match status" value="1"/>
</dbReference>
<dbReference type="GO" id="GO:0016020">
    <property type="term" value="C:membrane"/>
    <property type="evidence" value="ECO:0007669"/>
    <property type="project" value="UniProtKB-SubCell"/>
</dbReference>
<dbReference type="Proteomes" id="UP000077202">
    <property type="component" value="Unassembled WGS sequence"/>
</dbReference>
<dbReference type="PRINTS" id="PR01226">
    <property type="entry name" value="EXPANSIN"/>
</dbReference>
<keyword evidence="2 6" id="KW-0134">Cell wall</keyword>
<evidence type="ECO:0000256" key="1">
    <source>
        <dbReference type="ARBA" id="ARBA00005392"/>
    </source>
</evidence>
<evidence type="ECO:0000259" key="7">
    <source>
        <dbReference type="PROSITE" id="PS50842"/>
    </source>
</evidence>